<evidence type="ECO:0000313" key="2">
    <source>
        <dbReference type="Proteomes" id="UP001054889"/>
    </source>
</evidence>
<organism evidence="1 2">
    <name type="scientific">Eleusine coracana subsp. coracana</name>
    <dbReference type="NCBI Taxonomy" id="191504"/>
    <lineage>
        <taxon>Eukaryota</taxon>
        <taxon>Viridiplantae</taxon>
        <taxon>Streptophyta</taxon>
        <taxon>Embryophyta</taxon>
        <taxon>Tracheophyta</taxon>
        <taxon>Spermatophyta</taxon>
        <taxon>Magnoliopsida</taxon>
        <taxon>Liliopsida</taxon>
        <taxon>Poales</taxon>
        <taxon>Poaceae</taxon>
        <taxon>PACMAD clade</taxon>
        <taxon>Chloridoideae</taxon>
        <taxon>Cynodonteae</taxon>
        <taxon>Eleusininae</taxon>
        <taxon>Eleusine</taxon>
    </lineage>
</organism>
<name>A0AAV5FD35_ELECO</name>
<dbReference type="Proteomes" id="UP001054889">
    <property type="component" value="Unassembled WGS sequence"/>
</dbReference>
<protein>
    <submittedName>
        <fullName evidence="1">Uncharacterized protein</fullName>
    </submittedName>
</protein>
<proteinExistence type="predicted"/>
<dbReference type="AlphaFoldDB" id="A0AAV5FD35"/>
<sequence length="90" mass="9565">MEIVRSHRQLAAAAAAGGGGSGTGGLPTYRTAPQLEVRLEEFELFAIDRLRGAISMGFLPSRIGLISPPFHFSDPAFYCAVLKEISDGLS</sequence>
<accession>A0AAV5FD35</accession>
<keyword evidence="2" id="KW-1185">Reference proteome</keyword>
<dbReference type="EMBL" id="BQKI01000085">
    <property type="protein sequence ID" value="GJN33629.1"/>
    <property type="molecule type" value="Genomic_DNA"/>
</dbReference>
<reference evidence="1" key="2">
    <citation type="submission" date="2021-12" db="EMBL/GenBank/DDBJ databases">
        <title>Resequencing data analysis of finger millet.</title>
        <authorList>
            <person name="Hatakeyama M."/>
            <person name="Aluri S."/>
            <person name="Balachadran M.T."/>
            <person name="Sivarajan S.R."/>
            <person name="Poveda L."/>
            <person name="Shimizu-Inatsugi R."/>
            <person name="Schlapbach R."/>
            <person name="Sreeman S.M."/>
            <person name="Shimizu K.K."/>
        </authorList>
    </citation>
    <scope>NUCLEOTIDE SEQUENCE</scope>
</reference>
<reference evidence="1" key="1">
    <citation type="journal article" date="2018" name="DNA Res.">
        <title>Multiple hybrid de novo genome assembly of finger millet, an orphan allotetraploid crop.</title>
        <authorList>
            <person name="Hatakeyama M."/>
            <person name="Aluri S."/>
            <person name="Balachadran M.T."/>
            <person name="Sivarajan S.R."/>
            <person name="Patrignani A."/>
            <person name="Gruter S."/>
            <person name="Poveda L."/>
            <person name="Shimizu-Inatsugi R."/>
            <person name="Baeten J."/>
            <person name="Francoijs K.J."/>
            <person name="Nataraja K.N."/>
            <person name="Reddy Y.A.N."/>
            <person name="Phadnis S."/>
            <person name="Ravikumar R.L."/>
            <person name="Schlapbach R."/>
            <person name="Sreeman S.M."/>
            <person name="Shimizu K.K."/>
        </authorList>
    </citation>
    <scope>NUCLEOTIDE SEQUENCE</scope>
</reference>
<gene>
    <name evidence="1" type="primary">gb22249</name>
    <name evidence="1" type="ORF">PR202_gb22249</name>
</gene>
<evidence type="ECO:0000313" key="1">
    <source>
        <dbReference type="EMBL" id="GJN33629.1"/>
    </source>
</evidence>
<comment type="caution">
    <text evidence="1">The sequence shown here is derived from an EMBL/GenBank/DDBJ whole genome shotgun (WGS) entry which is preliminary data.</text>
</comment>